<dbReference type="VEuPathDB" id="VectorBase:HLOH_060836"/>
<organism evidence="1 2">
    <name type="scientific">Haemaphysalis longicornis</name>
    <name type="common">Bush tick</name>
    <dbReference type="NCBI Taxonomy" id="44386"/>
    <lineage>
        <taxon>Eukaryota</taxon>
        <taxon>Metazoa</taxon>
        <taxon>Ecdysozoa</taxon>
        <taxon>Arthropoda</taxon>
        <taxon>Chelicerata</taxon>
        <taxon>Arachnida</taxon>
        <taxon>Acari</taxon>
        <taxon>Parasitiformes</taxon>
        <taxon>Ixodida</taxon>
        <taxon>Ixodoidea</taxon>
        <taxon>Ixodidae</taxon>
        <taxon>Haemaphysalinae</taxon>
        <taxon>Haemaphysalis</taxon>
    </lineage>
</organism>
<gene>
    <name evidence="1" type="ORF">HPB48_027042</name>
</gene>
<name>A0A9J6HAY7_HAELO</name>
<sequence>MRCRIDSAAERTGCIREPFHCELSPSERIWAQMRVGHGLLRMYYRTEIFAKGVRNVLWIVREAAFKMELSGGAISLLGAEELPEPFGACSGLAGDVTKVSLIQGVIEIAAMNVCWEANNLRQGWRTATSLET</sequence>
<reference evidence="1 2" key="1">
    <citation type="journal article" date="2020" name="Cell">
        <title>Large-Scale Comparative Analyses of Tick Genomes Elucidate Their Genetic Diversity and Vector Capacities.</title>
        <authorList>
            <consortium name="Tick Genome and Microbiome Consortium (TIGMIC)"/>
            <person name="Jia N."/>
            <person name="Wang J."/>
            <person name="Shi W."/>
            <person name="Du L."/>
            <person name="Sun Y."/>
            <person name="Zhan W."/>
            <person name="Jiang J.F."/>
            <person name="Wang Q."/>
            <person name="Zhang B."/>
            <person name="Ji P."/>
            <person name="Bell-Sakyi L."/>
            <person name="Cui X.M."/>
            <person name="Yuan T.T."/>
            <person name="Jiang B.G."/>
            <person name="Yang W.F."/>
            <person name="Lam T.T."/>
            <person name="Chang Q.C."/>
            <person name="Ding S.J."/>
            <person name="Wang X.J."/>
            <person name="Zhu J.G."/>
            <person name="Ruan X.D."/>
            <person name="Zhao L."/>
            <person name="Wei J.T."/>
            <person name="Ye R.Z."/>
            <person name="Que T.C."/>
            <person name="Du C.H."/>
            <person name="Zhou Y.H."/>
            <person name="Cheng J.X."/>
            <person name="Dai P.F."/>
            <person name="Guo W.B."/>
            <person name="Han X.H."/>
            <person name="Huang E.J."/>
            <person name="Li L.F."/>
            <person name="Wei W."/>
            <person name="Gao Y.C."/>
            <person name="Liu J.Z."/>
            <person name="Shao H.Z."/>
            <person name="Wang X."/>
            <person name="Wang C.C."/>
            <person name="Yang T.C."/>
            <person name="Huo Q.B."/>
            <person name="Li W."/>
            <person name="Chen H.Y."/>
            <person name="Chen S.E."/>
            <person name="Zhou L.G."/>
            <person name="Ni X.B."/>
            <person name="Tian J.H."/>
            <person name="Sheng Y."/>
            <person name="Liu T."/>
            <person name="Pan Y.S."/>
            <person name="Xia L.Y."/>
            <person name="Li J."/>
            <person name="Zhao F."/>
            <person name="Cao W.C."/>
        </authorList>
    </citation>
    <scope>NUCLEOTIDE SEQUENCE [LARGE SCALE GENOMIC DNA]</scope>
    <source>
        <strain evidence="1">HaeL-2018</strain>
    </source>
</reference>
<protein>
    <submittedName>
        <fullName evidence="1">Uncharacterized protein</fullName>
    </submittedName>
</protein>
<evidence type="ECO:0000313" key="1">
    <source>
        <dbReference type="EMBL" id="KAH9385006.1"/>
    </source>
</evidence>
<comment type="caution">
    <text evidence="1">The sequence shown here is derived from an EMBL/GenBank/DDBJ whole genome shotgun (WGS) entry which is preliminary data.</text>
</comment>
<dbReference type="AlphaFoldDB" id="A0A9J6HAY7"/>
<accession>A0A9J6HAY7</accession>
<dbReference type="Proteomes" id="UP000821853">
    <property type="component" value="Unassembled WGS sequence"/>
</dbReference>
<evidence type="ECO:0000313" key="2">
    <source>
        <dbReference type="Proteomes" id="UP000821853"/>
    </source>
</evidence>
<dbReference type="EMBL" id="JABSTR010003659">
    <property type="protein sequence ID" value="KAH9385006.1"/>
    <property type="molecule type" value="Genomic_DNA"/>
</dbReference>
<proteinExistence type="predicted"/>
<keyword evidence="2" id="KW-1185">Reference proteome</keyword>